<evidence type="ECO:0000313" key="3">
    <source>
        <dbReference type="Proteomes" id="UP001337723"/>
    </source>
</evidence>
<sequence length="153" mass="15711">MTKLTALGVLVFLASTGGALACPSVSDPAGMTIATTGEDLWSPNSYGVAAGGDIDLDACPSVPGTGMVVSGPDFEFQLSGLAGYNLLQLRVVGDCDTVLLVNDSTGQWHFSDDFNGAVHPVIDIVGASDGVFDVWVGTYGSEICSAELTLETF</sequence>
<protein>
    <submittedName>
        <fullName evidence="2">Peptidase S1</fullName>
    </submittedName>
</protein>
<feature type="signal peptide" evidence="1">
    <location>
        <begin position="1"/>
        <end position="21"/>
    </location>
</feature>
<dbReference type="Proteomes" id="UP001337723">
    <property type="component" value="Chromosome"/>
</dbReference>
<evidence type="ECO:0000256" key="1">
    <source>
        <dbReference type="SAM" id="SignalP"/>
    </source>
</evidence>
<keyword evidence="3" id="KW-1185">Reference proteome</keyword>
<dbReference type="PROSITE" id="PS51257">
    <property type="entry name" value="PROKAR_LIPOPROTEIN"/>
    <property type="match status" value="1"/>
</dbReference>
<name>A0AA48HJG5_9RHOB</name>
<dbReference type="KEGG" id="rmai:MACH21_15180"/>
<gene>
    <name evidence="2" type="ORF">MACH21_15180</name>
</gene>
<keyword evidence="1" id="KW-0732">Signal</keyword>
<accession>A0AA48HJG5</accession>
<dbReference type="RefSeq" id="WP_338276113.1">
    <property type="nucleotide sequence ID" value="NZ_AP027266.1"/>
</dbReference>
<dbReference type="EMBL" id="AP027266">
    <property type="protein sequence ID" value="BDW85341.1"/>
    <property type="molecule type" value="Genomic_DNA"/>
</dbReference>
<reference evidence="2 3" key="1">
    <citation type="submission" date="2023-01" db="EMBL/GenBank/DDBJ databases">
        <title>Complete genome sequence of Roseicyclus marinus strain Dej080120_10.</title>
        <authorList>
            <person name="Ueki S."/>
            <person name="Maruyama F."/>
        </authorList>
    </citation>
    <scope>NUCLEOTIDE SEQUENCE [LARGE SCALE GENOMIC DNA]</scope>
    <source>
        <strain evidence="2 3">Dej080120_10</strain>
    </source>
</reference>
<organism evidence="2 3">
    <name type="scientific">Roseicyclus marinus</name>
    <dbReference type="NCBI Taxonomy" id="2161673"/>
    <lineage>
        <taxon>Bacteria</taxon>
        <taxon>Pseudomonadati</taxon>
        <taxon>Pseudomonadota</taxon>
        <taxon>Alphaproteobacteria</taxon>
        <taxon>Rhodobacterales</taxon>
        <taxon>Roseobacteraceae</taxon>
        <taxon>Roseicyclus</taxon>
    </lineage>
</organism>
<feature type="chain" id="PRO_5046377507" evidence="1">
    <location>
        <begin position="22"/>
        <end position="153"/>
    </location>
</feature>
<evidence type="ECO:0000313" key="2">
    <source>
        <dbReference type="EMBL" id="BDW85341.1"/>
    </source>
</evidence>
<dbReference type="AlphaFoldDB" id="A0AA48HJG5"/>
<proteinExistence type="predicted"/>